<keyword evidence="7" id="KW-1015">Disulfide bond</keyword>
<accession>A0ABQ9G036</accession>
<dbReference type="Proteomes" id="UP001217089">
    <property type="component" value="Unassembled WGS sequence"/>
</dbReference>
<evidence type="ECO:0000313" key="12">
    <source>
        <dbReference type="EMBL" id="KAJ8321776.1"/>
    </source>
</evidence>
<dbReference type="Gene3D" id="3.90.190.10">
    <property type="entry name" value="Protein tyrosine phosphatase superfamily"/>
    <property type="match status" value="4"/>
</dbReference>
<feature type="domain" description="Tyrosine-protein phosphatase" evidence="10">
    <location>
        <begin position="424"/>
        <end position="604"/>
    </location>
</feature>
<dbReference type="CDD" id="cd00047">
    <property type="entry name" value="PTPc"/>
    <property type="match status" value="1"/>
</dbReference>
<evidence type="ECO:0000256" key="3">
    <source>
        <dbReference type="ARBA" id="ARBA00022723"/>
    </source>
</evidence>
<dbReference type="Gene3D" id="2.60.120.260">
    <property type="entry name" value="Galactose-binding domain-like"/>
    <property type="match status" value="1"/>
</dbReference>
<keyword evidence="9" id="KW-0732">Signal</keyword>
<evidence type="ECO:0000259" key="10">
    <source>
        <dbReference type="PROSITE" id="PS50055"/>
    </source>
</evidence>
<dbReference type="InterPro" id="IPR000387">
    <property type="entry name" value="Tyr_Pase_dom"/>
</dbReference>
<dbReference type="InterPro" id="IPR029021">
    <property type="entry name" value="Prot-tyrosine_phosphatase-like"/>
</dbReference>
<feature type="chain" id="PRO_5045947036" description="protein-tyrosine-phosphatase" evidence="9">
    <location>
        <begin position="26"/>
        <end position="835"/>
    </location>
</feature>
<evidence type="ECO:0000313" key="13">
    <source>
        <dbReference type="Proteomes" id="UP001217089"/>
    </source>
</evidence>
<name>A0ABQ9G036_TEGGR</name>
<keyword evidence="6" id="KW-0904">Protein phosphatase</keyword>
<keyword evidence="8" id="KW-0812">Transmembrane</keyword>
<evidence type="ECO:0000256" key="2">
    <source>
        <dbReference type="ARBA" id="ARBA00013064"/>
    </source>
</evidence>
<dbReference type="CDD" id="cd12087">
    <property type="entry name" value="TM_EGFR-like"/>
    <property type="match status" value="1"/>
</dbReference>
<protein>
    <recommendedName>
        <fullName evidence="2">protein-tyrosine-phosphatase</fullName>
        <ecNumber evidence="2">3.1.3.48</ecNumber>
    </recommendedName>
</protein>
<evidence type="ECO:0000256" key="9">
    <source>
        <dbReference type="SAM" id="SignalP"/>
    </source>
</evidence>
<gene>
    <name evidence="12" type="ORF">KUTeg_000247</name>
</gene>
<evidence type="ECO:0000259" key="11">
    <source>
        <dbReference type="PROSITE" id="PS50056"/>
    </source>
</evidence>
<reference evidence="12 13" key="1">
    <citation type="submission" date="2022-12" db="EMBL/GenBank/DDBJ databases">
        <title>Chromosome-level genome of Tegillarca granosa.</title>
        <authorList>
            <person name="Kim J."/>
        </authorList>
    </citation>
    <scope>NUCLEOTIDE SEQUENCE [LARGE SCALE GENOMIC DNA]</scope>
    <source>
        <strain evidence="12">Teg-2019</strain>
        <tissue evidence="12">Adductor muscle</tissue>
    </source>
</reference>
<dbReference type="EMBL" id="JARBDR010000018">
    <property type="protein sequence ID" value="KAJ8321776.1"/>
    <property type="molecule type" value="Genomic_DNA"/>
</dbReference>
<evidence type="ECO:0000256" key="1">
    <source>
        <dbReference type="ARBA" id="ARBA00009580"/>
    </source>
</evidence>
<keyword evidence="13" id="KW-1185">Reference proteome</keyword>
<dbReference type="PROSITE" id="PS50056">
    <property type="entry name" value="TYR_PHOSPHATASE_2"/>
    <property type="match status" value="1"/>
</dbReference>
<dbReference type="Pfam" id="PF22633">
    <property type="entry name" value="F5_F8_type_C_2"/>
    <property type="match status" value="1"/>
</dbReference>
<dbReference type="SUPFAM" id="SSF49785">
    <property type="entry name" value="Galactose-binding domain-like"/>
    <property type="match status" value="1"/>
</dbReference>
<dbReference type="InterPro" id="IPR008979">
    <property type="entry name" value="Galactose-bd-like_sf"/>
</dbReference>
<proteinExistence type="inferred from homology"/>
<comment type="caution">
    <text evidence="12">The sequence shown here is derived from an EMBL/GenBank/DDBJ whole genome shotgun (WGS) entry which is preliminary data.</text>
</comment>
<sequence>MEINVYGLYFTILIVFSCLNCGTEASQNIAVGKSANQSSTHGHFTAERAVDGDVNQDYNYCSLTSWNQKASEAWWQVNLESLSDINSVKIYYRQIEPNHESTRRLDGFEVIVSSSSDNWRNKTRCYNDTVGRPYPEDVVTVPCVGRGRYLTIFNKHNAPVDNQYGSILELCEVQVYGCKRGMYGTNCTQTCPSGCFRYSCDPDNGNCKLACDYGKFGYSCASTCNCKDGGCNNVNGTCFRQECLAGWTGHNCSVECEQDTFGPNCIYQCHCLSGTCYRTNGTCTVAGCEAGWAGETCSEVCMKNQFGKDCKSICHCKSEGCDRFSGICKHTVCDDGWKGKQCDEACENGTFGNQCNSTCYCAVGSCNHISGKCVTPGCQEGWQGISCSERLVESKPNEPNVHNIIPTVVGIVIAVLLVAILCGIIVFVIRRVENLKTIISEYKPLEFETQYKSVNKKAHYVATQGPRQNTIDDFWRMIWQIKCGKIVMLTNLIENGKTGEIRNINHFHFTAWPDHGTPDPIQLMLFHRRYMEIESDQSGPPVIHCSAGIGRTGTFIALDALYKEGQKTREIDVYRYVHIMRENRMNMIQTKEQYVVLHEALLEAFQFKDTSHTKEEFCNGIYENDKDIKEEFERLNRSKPVFDQKEAYKGAKEKMNQCKNRNNNIVPVDRYRPYLMSHSPARTNYINAVILPDIEWLPKDSKELVCDSYTIQQTREPDICGETKETELVLRYGATERSIKLFQYQGWEITNDVPSSPNGILKLIEMVNSWKIAGDKGPITVICTYSMRYEEKIDIFHSVRLLQLRRPEFFLSLEQYRFCYKAVQEYLESANIYYN</sequence>
<evidence type="ECO:0000256" key="8">
    <source>
        <dbReference type="SAM" id="Phobius"/>
    </source>
</evidence>
<evidence type="ECO:0000256" key="6">
    <source>
        <dbReference type="ARBA" id="ARBA00022912"/>
    </source>
</evidence>
<dbReference type="InterPro" id="IPR050348">
    <property type="entry name" value="Protein-Tyr_Phosphatase"/>
</dbReference>
<feature type="signal peptide" evidence="9">
    <location>
        <begin position="1"/>
        <end position="25"/>
    </location>
</feature>
<dbReference type="PROSITE" id="PS50055">
    <property type="entry name" value="TYR_PHOSPHATASE_PTP"/>
    <property type="match status" value="2"/>
</dbReference>
<dbReference type="PRINTS" id="PR00700">
    <property type="entry name" value="PRTYPHPHTASE"/>
</dbReference>
<dbReference type="PANTHER" id="PTHR19134">
    <property type="entry name" value="RECEPTOR-TYPE TYROSINE-PROTEIN PHOSPHATASE"/>
    <property type="match status" value="1"/>
</dbReference>
<feature type="domain" description="Tyrosine specific protein phosphatases" evidence="11">
    <location>
        <begin position="521"/>
        <end position="595"/>
    </location>
</feature>
<dbReference type="InterPro" id="IPR000242">
    <property type="entry name" value="PTP_cat"/>
</dbReference>
<dbReference type="InterPro" id="IPR003595">
    <property type="entry name" value="Tyr_Pase_cat"/>
</dbReference>
<dbReference type="PANTHER" id="PTHR19134:SF562">
    <property type="entry name" value="PROTEIN-TYROSINE-PHOSPHATASE"/>
    <property type="match status" value="1"/>
</dbReference>
<evidence type="ECO:0000256" key="7">
    <source>
        <dbReference type="ARBA" id="ARBA00023157"/>
    </source>
</evidence>
<feature type="domain" description="Tyrosine-protein phosphatase" evidence="10">
    <location>
        <begin position="669"/>
        <end position="826"/>
    </location>
</feature>
<dbReference type="SMART" id="SM00607">
    <property type="entry name" value="FTP"/>
    <property type="match status" value="1"/>
</dbReference>
<feature type="transmembrane region" description="Helical" evidence="8">
    <location>
        <begin position="404"/>
        <end position="429"/>
    </location>
</feature>
<dbReference type="EC" id="3.1.3.48" evidence="2"/>
<keyword evidence="4" id="KW-0378">Hydrolase</keyword>
<keyword evidence="3" id="KW-0479">Metal-binding</keyword>
<dbReference type="InterPro" id="IPR016130">
    <property type="entry name" value="Tyr_Pase_AS"/>
</dbReference>
<evidence type="ECO:0000256" key="4">
    <source>
        <dbReference type="ARBA" id="ARBA00022801"/>
    </source>
</evidence>
<dbReference type="InterPro" id="IPR006585">
    <property type="entry name" value="FTP1"/>
</dbReference>
<dbReference type="SMART" id="SM00194">
    <property type="entry name" value="PTPc"/>
    <property type="match status" value="2"/>
</dbReference>
<organism evidence="12 13">
    <name type="scientific">Tegillarca granosa</name>
    <name type="common">Malaysian cockle</name>
    <name type="synonym">Anadara granosa</name>
    <dbReference type="NCBI Taxonomy" id="220873"/>
    <lineage>
        <taxon>Eukaryota</taxon>
        <taxon>Metazoa</taxon>
        <taxon>Spiralia</taxon>
        <taxon>Lophotrochozoa</taxon>
        <taxon>Mollusca</taxon>
        <taxon>Bivalvia</taxon>
        <taxon>Autobranchia</taxon>
        <taxon>Pteriomorphia</taxon>
        <taxon>Arcoida</taxon>
        <taxon>Arcoidea</taxon>
        <taxon>Arcidae</taxon>
        <taxon>Tegillarca</taxon>
    </lineage>
</organism>
<comment type="similarity">
    <text evidence="1">Belongs to the protein-tyrosine phosphatase family.</text>
</comment>
<dbReference type="Gene3D" id="2.170.300.10">
    <property type="entry name" value="Tie2 ligand-binding domain superfamily"/>
    <property type="match status" value="1"/>
</dbReference>
<keyword evidence="8" id="KW-1133">Transmembrane helix</keyword>
<evidence type="ECO:0000256" key="5">
    <source>
        <dbReference type="ARBA" id="ARBA00022837"/>
    </source>
</evidence>
<dbReference type="Pfam" id="PF00102">
    <property type="entry name" value="Y_phosphatase"/>
    <property type="match status" value="3"/>
</dbReference>
<dbReference type="SUPFAM" id="SSF52799">
    <property type="entry name" value="(Phosphotyrosine protein) phosphatases II"/>
    <property type="match status" value="2"/>
</dbReference>
<keyword evidence="8" id="KW-0472">Membrane</keyword>
<dbReference type="PROSITE" id="PS00383">
    <property type="entry name" value="TYR_PHOSPHATASE_1"/>
    <property type="match status" value="1"/>
</dbReference>
<dbReference type="SMART" id="SM00404">
    <property type="entry name" value="PTPc_motif"/>
    <property type="match status" value="2"/>
</dbReference>
<keyword evidence="5" id="KW-0106">Calcium</keyword>